<dbReference type="NCBIfam" id="TIGR01726">
    <property type="entry name" value="HEQRo_perm_3TM"/>
    <property type="match status" value="1"/>
</dbReference>
<keyword evidence="5 9" id="KW-0812">Transmembrane</keyword>
<dbReference type="InterPro" id="IPR000515">
    <property type="entry name" value="MetI-like"/>
</dbReference>
<evidence type="ECO:0000259" key="10">
    <source>
        <dbReference type="PROSITE" id="PS50928"/>
    </source>
</evidence>
<protein>
    <submittedName>
        <fullName evidence="11">General L-amino acid transport system permease protein</fullName>
    </submittedName>
</protein>
<dbReference type="AlphaFoldDB" id="A0A2T5VI16"/>
<feature type="transmembrane region" description="Helical" evidence="9">
    <location>
        <begin position="266"/>
        <end position="285"/>
    </location>
</feature>
<feature type="transmembrane region" description="Helical" evidence="9">
    <location>
        <begin position="226"/>
        <end position="246"/>
    </location>
</feature>
<feature type="transmembrane region" description="Helical" evidence="9">
    <location>
        <begin position="26"/>
        <end position="46"/>
    </location>
</feature>
<dbReference type="EMBL" id="QAYG01000001">
    <property type="protein sequence ID" value="PTW63409.1"/>
    <property type="molecule type" value="Genomic_DNA"/>
</dbReference>
<gene>
    <name evidence="11" type="ORF">C8N35_1011462</name>
</gene>
<dbReference type="SUPFAM" id="SSF161098">
    <property type="entry name" value="MetI-like"/>
    <property type="match status" value="2"/>
</dbReference>
<feature type="transmembrane region" description="Helical" evidence="9">
    <location>
        <begin position="131"/>
        <end position="152"/>
    </location>
</feature>
<comment type="subcellular location">
    <subcellularLocation>
        <location evidence="1">Cell inner membrane</location>
        <topology evidence="1">Multi-pass membrane protein</topology>
    </subcellularLocation>
    <subcellularLocation>
        <location evidence="9">Cell membrane</location>
        <topology evidence="9">Multi-pass membrane protein</topology>
    </subcellularLocation>
</comment>
<evidence type="ECO:0000256" key="5">
    <source>
        <dbReference type="ARBA" id="ARBA00022692"/>
    </source>
</evidence>
<accession>A0A2T5VI16</accession>
<evidence type="ECO:0000256" key="7">
    <source>
        <dbReference type="ARBA" id="ARBA00022989"/>
    </source>
</evidence>
<comment type="caution">
    <text evidence="11">The sequence shown here is derived from an EMBL/GenBank/DDBJ whole genome shotgun (WGS) entry which is preliminary data.</text>
</comment>
<proteinExistence type="inferred from homology"/>
<feature type="domain" description="ABC transmembrane type-1" evidence="10">
    <location>
        <begin position="93"/>
        <end position="385"/>
    </location>
</feature>
<reference evidence="11 12" key="1">
    <citation type="submission" date="2018-04" db="EMBL/GenBank/DDBJ databases">
        <title>Genomic Encyclopedia of Archaeal and Bacterial Type Strains, Phase II (KMG-II): from individual species to whole genera.</title>
        <authorList>
            <person name="Goeker M."/>
        </authorList>
    </citation>
    <scope>NUCLEOTIDE SEQUENCE [LARGE SCALE GENOMIC DNA]</scope>
    <source>
        <strain evidence="11 12">DSM 23382</strain>
    </source>
</reference>
<evidence type="ECO:0000256" key="2">
    <source>
        <dbReference type="ARBA" id="ARBA00010072"/>
    </source>
</evidence>
<evidence type="ECO:0000256" key="3">
    <source>
        <dbReference type="ARBA" id="ARBA00022448"/>
    </source>
</evidence>
<evidence type="ECO:0000256" key="1">
    <source>
        <dbReference type="ARBA" id="ARBA00004429"/>
    </source>
</evidence>
<dbReference type="GO" id="GO:0022857">
    <property type="term" value="F:transmembrane transporter activity"/>
    <property type="evidence" value="ECO:0007669"/>
    <property type="project" value="InterPro"/>
</dbReference>
<dbReference type="PANTHER" id="PTHR30614:SF37">
    <property type="entry name" value="AMINO-ACID ABC TRANSPORTER PERMEASE PROTEIN YHDX-RELATED"/>
    <property type="match status" value="1"/>
</dbReference>
<organism evidence="11 12">
    <name type="scientific">Breoghania corrubedonensis</name>
    <dbReference type="NCBI Taxonomy" id="665038"/>
    <lineage>
        <taxon>Bacteria</taxon>
        <taxon>Pseudomonadati</taxon>
        <taxon>Pseudomonadota</taxon>
        <taxon>Alphaproteobacteria</taxon>
        <taxon>Hyphomicrobiales</taxon>
        <taxon>Stappiaceae</taxon>
        <taxon>Breoghania</taxon>
    </lineage>
</organism>
<keyword evidence="6" id="KW-0029">Amino-acid transport</keyword>
<evidence type="ECO:0000256" key="6">
    <source>
        <dbReference type="ARBA" id="ARBA00022970"/>
    </source>
</evidence>
<name>A0A2T5VI16_9HYPH</name>
<keyword evidence="4" id="KW-1003">Cell membrane</keyword>
<feature type="transmembrane region" description="Helical" evidence="9">
    <location>
        <begin position="366"/>
        <end position="388"/>
    </location>
</feature>
<keyword evidence="8 9" id="KW-0472">Membrane</keyword>
<dbReference type="InterPro" id="IPR010065">
    <property type="entry name" value="AA_ABC_transptr_permease_3TM"/>
</dbReference>
<dbReference type="CDD" id="cd06261">
    <property type="entry name" value="TM_PBP2"/>
    <property type="match status" value="1"/>
</dbReference>
<feature type="transmembrane region" description="Helical" evidence="9">
    <location>
        <begin position="185"/>
        <end position="206"/>
    </location>
</feature>
<dbReference type="InterPro" id="IPR043429">
    <property type="entry name" value="ArtM/GltK/GlnP/TcyL/YhdX-like"/>
</dbReference>
<sequence length="399" mass="42683">MSIFRKKATAGDAAPPPPRRRLSPRAIFWQAALLVALAAIAAWLVMNARAALDARGMTSGLGFLFDQAQFSLGEAFFVFHPGETYLTAFAVGLGNTVMVSVVSIITASLLGTLVGLARLSRNGLASGLAQAYVYAFRNTPQLVQIVFWYSFFTLLPHARDSWSIGELIFASNRGVALPAPENGAVFAQAAAAGFVGFLVAWGVSILVERRRRRTGLRWKPLRLVQLALILAPALVVWAAAGAPADWSVPHLKGFNFKGGATLSPEFLAIYFGLSFYIAAYIAEIVRAGIGSVDFGQFEAANTIGLSKGDIYRRIVAPQALRVIIPPLAAQYVSLLKNSSLGVAIGYPDLFSISNTMLTYSGRTIEVLCIMAAVYLVMALAIGAVSNAANRYFAIPGRTS</sequence>
<evidence type="ECO:0000256" key="9">
    <source>
        <dbReference type="RuleBase" id="RU363032"/>
    </source>
</evidence>
<dbReference type="OrthoDB" id="9808531at2"/>
<dbReference type="GO" id="GO:0043190">
    <property type="term" value="C:ATP-binding cassette (ABC) transporter complex"/>
    <property type="evidence" value="ECO:0007669"/>
    <property type="project" value="InterPro"/>
</dbReference>
<evidence type="ECO:0000256" key="8">
    <source>
        <dbReference type="ARBA" id="ARBA00023136"/>
    </source>
</evidence>
<keyword evidence="7 9" id="KW-1133">Transmembrane helix</keyword>
<keyword evidence="3 9" id="KW-0813">Transport</keyword>
<dbReference type="RefSeq" id="WP_107988842.1">
    <property type="nucleotide sequence ID" value="NZ_QAYG01000001.1"/>
</dbReference>
<evidence type="ECO:0000313" key="12">
    <source>
        <dbReference type="Proteomes" id="UP000244081"/>
    </source>
</evidence>
<dbReference type="Pfam" id="PF00528">
    <property type="entry name" value="BPD_transp_1"/>
    <property type="match status" value="1"/>
</dbReference>
<keyword evidence="12" id="KW-1185">Reference proteome</keyword>
<dbReference type="PROSITE" id="PS50928">
    <property type="entry name" value="ABC_TM1"/>
    <property type="match status" value="1"/>
</dbReference>
<evidence type="ECO:0000313" key="11">
    <source>
        <dbReference type="EMBL" id="PTW63409.1"/>
    </source>
</evidence>
<feature type="transmembrane region" description="Helical" evidence="9">
    <location>
        <begin position="97"/>
        <end position="119"/>
    </location>
</feature>
<dbReference type="InterPro" id="IPR035906">
    <property type="entry name" value="MetI-like_sf"/>
</dbReference>
<dbReference type="Proteomes" id="UP000244081">
    <property type="component" value="Unassembled WGS sequence"/>
</dbReference>
<evidence type="ECO:0000256" key="4">
    <source>
        <dbReference type="ARBA" id="ARBA00022475"/>
    </source>
</evidence>
<dbReference type="Gene3D" id="1.10.3720.10">
    <property type="entry name" value="MetI-like"/>
    <property type="match status" value="2"/>
</dbReference>
<comment type="similarity">
    <text evidence="2">Belongs to the binding-protein-dependent transport system permease family. HisMQ subfamily.</text>
</comment>
<dbReference type="PANTHER" id="PTHR30614">
    <property type="entry name" value="MEMBRANE COMPONENT OF AMINO ACID ABC TRANSPORTER"/>
    <property type="match status" value="1"/>
</dbReference>
<dbReference type="GO" id="GO:0006865">
    <property type="term" value="P:amino acid transport"/>
    <property type="evidence" value="ECO:0007669"/>
    <property type="project" value="UniProtKB-KW"/>
</dbReference>